<evidence type="ECO:0000256" key="6">
    <source>
        <dbReference type="SAM" id="Phobius"/>
    </source>
</evidence>
<feature type="transmembrane region" description="Helical" evidence="6">
    <location>
        <begin position="9"/>
        <end position="27"/>
    </location>
</feature>
<evidence type="ECO:0000256" key="5">
    <source>
        <dbReference type="ARBA" id="ARBA00023136"/>
    </source>
</evidence>
<gene>
    <name evidence="8" type="ORF">DU506_09600</name>
</gene>
<reference evidence="8 9" key="1">
    <citation type="submission" date="2018-07" db="EMBL/GenBank/DDBJ databases">
        <title>Halomonas rutogse sp. nov., isolated from Lake TangqianCo on Tibetan Plateau.</title>
        <authorList>
            <person name="Lu H."/>
            <person name="Xing P."/>
            <person name="Wu Q."/>
        </authorList>
    </citation>
    <scope>NUCLEOTIDE SEQUENCE [LARGE SCALE GENOMIC DNA]</scope>
    <source>
        <strain evidence="8 9">TQ8S</strain>
    </source>
</reference>
<dbReference type="SUPFAM" id="SSF81342">
    <property type="entry name" value="Transmembrane di-heme cytochromes"/>
    <property type="match status" value="1"/>
</dbReference>
<dbReference type="EMBL" id="QPIJ01000018">
    <property type="protein sequence ID" value="RCV92122.1"/>
    <property type="molecule type" value="Genomic_DNA"/>
</dbReference>
<evidence type="ECO:0000313" key="9">
    <source>
        <dbReference type="Proteomes" id="UP000253204"/>
    </source>
</evidence>
<keyword evidence="9" id="KW-1185">Reference proteome</keyword>
<dbReference type="PANTHER" id="PTHR30485">
    <property type="entry name" value="NI/FE-HYDROGENASE 1 B-TYPE CYTOCHROME SUBUNIT"/>
    <property type="match status" value="1"/>
</dbReference>
<keyword evidence="2" id="KW-1003">Cell membrane</keyword>
<dbReference type="AlphaFoldDB" id="A0A368U7N4"/>
<dbReference type="Proteomes" id="UP000253204">
    <property type="component" value="Unassembled WGS sequence"/>
</dbReference>
<dbReference type="GO" id="GO:0020037">
    <property type="term" value="F:heme binding"/>
    <property type="evidence" value="ECO:0007669"/>
    <property type="project" value="TreeGrafter"/>
</dbReference>
<dbReference type="Gene3D" id="1.20.950.20">
    <property type="entry name" value="Transmembrane di-heme cytochromes, Chain C"/>
    <property type="match status" value="1"/>
</dbReference>
<dbReference type="GO" id="GO:0009055">
    <property type="term" value="F:electron transfer activity"/>
    <property type="evidence" value="ECO:0007669"/>
    <property type="project" value="InterPro"/>
</dbReference>
<comment type="subcellular location">
    <subcellularLocation>
        <location evidence="1">Cell membrane</location>
        <topology evidence="1">Multi-pass membrane protein</topology>
    </subcellularLocation>
</comment>
<evidence type="ECO:0000256" key="1">
    <source>
        <dbReference type="ARBA" id="ARBA00004651"/>
    </source>
</evidence>
<evidence type="ECO:0000256" key="3">
    <source>
        <dbReference type="ARBA" id="ARBA00022692"/>
    </source>
</evidence>
<feature type="transmembrane region" description="Helical" evidence="6">
    <location>
        <begin position="101"/>
        <end position="123"/>
    </location>
</feature>
<evidence type="ECO:0000256" key="2">
    <source>
        <dbReference type="ARBA" id="ARBA00022475"/>
    </source>
</evidence>
<proteinExistence type="predicted"/>
<feature type="transmembrane region" description="Helical" evidence="6">
    <location>
        <begin position="155"/>
        <end position="173"/>
    </location>
</feature>
<dbReference type="RefSeq" id="WP_114486721.1">
    <property type="nucleotide sequence ID" value="NZ_CBCSHM010000021.1"/>
</dbReference>
<dbReference type="InterPro" id="IPR051542">
    <property type="entry name" value="Hydrogenase_cytochrome"/>
</dbReference>
<dbReference type="InterPro" id="IPR011577">
    <property type="entry name" value="Cyt_b561_bac/Ni-Hgenase"/>
</dbReference>
<feature type="transmembrane region" description="Helical" evidence="6">
    <location>
        <begin position="47"/>
        <end position="66"/>
    </location>
</feature>
<organism evidence="8 9">
    <name type="scientific">Vreelandella rituensis</name>
    <dbReference type="NCBI Taxonomy" id="2282306"/>
    <lineage>
        <taxon>Bacteria</taxon>
        <taxon>Pseudomonadati</taxon>
        <taxon>Pseudomonadota</taxon>
        <taxon>Gammaproteobacteria</taxon>
        <taxon>Oceanospirillales</taxon>
        <taxon>Halomonadaceae</taxon>
        <taxon>Vreelandella</taxon>
    </lineage>
</organism>
<dbReference type="GO" id="GO:0005886">
    <property type="term" value="C:plasma membrane"/>
    <property type="evidence" value="ECO:0007669"/>
    <property type="project" value="UniProtKB-SubCell"/>
</dbReference>
<dbReference type="OrthoDB" id="196472at2"/>
<keyword evidence="4 6" id="KW-1133">Transmembrane helix</keyword>
<name>A0A368U7N4_9GAMM</name>
<dbReference type="Pfam" id="PF01292">
    <property type="entry name" value="Ni_hydr_CYTB"/>
    <property type="match status" value="1"/>
</dbReference>
<evidence type="ECO:0000313" key="8">
    <source>
        <dbReference type="EMBL" id="RCV92122.1"/>
    </source>
</evidence>
<comment type="caution">
    <text evidence="8">The sequence shown here is derived from an EMBL/GenBank/DDBJ whole genome shotgun (WGS) entry which is preliminary data.</text>
</comment>
<accession>A0A368U7N4</accession>
<keyword evidence="5 6" id="KW-0472">Membrane</keyword>
<feature type="domain" description="Cytochrome b561 bacterial/Ni-hydrogenase" evidence="7">
    <location>
        <begin position="6"/>
        <end position="184"/>
    </location>
</feature>
<evidence type="ECO:0000259" key="7">
    <source>
        <dbReference type="Pfam" id="PF01292"/>
    </source>
</evidence>
<sequence>MQRFFVWDIPVRVFHWGMVICVILSFYTMKTAGAPFLFPVETHAKAGYILLGLLFFRWVWGVVGSFHARFATFIQSPASIWRYSVSVIKGRSKPFIGHNPLGGIMVMAMLLSLTFQGVSGLFLSDDIFFQGPLYGLFGRDVSRELGSLHYWNSQLLIGLIVLHLTALVIHRLLGERLVMPMITGRKSVKEAPCDAIDQRQPGQKQNGNRWLAVTVMIIAAGLSYWLWTL</sequence>
<dbReference type="InterPro" id="IPR016174">
    <property type="entry name" value="Di-haem_cyt_TM"/>
</dbReference>
<feature type="transmembrane region" description="Helical" evidence="6">
    <location>
        <begin position="209"/>
        <end position="227"/>
    </location>
</feature>
<protein>
    <submittedName>
        <fullName evidence="8">Cytochrome B</fullName>
    </submittedName>
</protein>
<dbReference type="PANTHER" id="PTHR30485:SF2">
    <property type="entry name" value="BLL0597 PROTEIN"/>
    <property type="match status" value="1"/>
</dbReference>
<dbReference type="GO" id="GO:0022904">
    <property type="term" value="P:respiratory electron transport chain"/>
    <property type="evidence" value="ECO:0007669"/>
    <property type="project" value="InterPro"/>
</dbReference>
<evidence type="ECO:0000256" key="4">
    <source>
        <dbReference type="ARBA" id="ARBA00022989"/>
    </source>
</evidence>
<keyword evidence="3 6" id="KW-0812">Transmembrane</keyword>